<dbReference type="OrthoDB" id="7349109at2"/>
<dbReference type="InterPro" id="IPR000835">
    <property type="entry name" value="HTH_MarR-typ"/>
</dbReference>
<dbReference type="Proteomes" id="UP000202922">
    <property type="component" value="Unassembled WGS sequence"/>
</dbReference>
<sequence length="163" mass="17673">MSREDGPDKLSLKDLPGHLLRRCHQISVGLFLEECEAFDLTPLQFAVLQNLINGGPQDQVTLAGRSALDRTTIAVVVSKLEGRGLVTRAQSEKDRRSKIVSITPKGRALAQSCAPAVLKAQTRTVAPLTDEEAETLITLLHKLADGNNAASRAPFKERKKAPV</sequence>
<dbReference type="PANTHER" id="PTHR33164">
    <property type="entry name" value="TRANSCRIPTIONAL REGULATOR, MARR FAMILY"/>
    <property type="match status" value="1"/>
</dbReference>
<dbReference type="InterPro" id="IPR036390">
    <property type="entry name" value="WH_DNA-bd_sf"/>
</dbReference>
<dbReference type="InterPro" id="IPR039422">
    <property type="entry name" value="MarR/SlyA-like"/>
</dbReference>
<proteinExistence type="predicted"/>
<dbReference type="InterPro" id="IPR036388">
    <property type="entry name" value="WH-like_DNA-bd_sf"/>
</dbReference>
<dbReference type="EMBL" id="FXYE01000005">
    <property type="protein sequence ID" value="SMX51252.1"/>
    <property type="molecule type" value="Genomic_DNA"/>
</dbReference>
<evidence type="ECO:0000313" key="3">
    <source>
        <dbReference type="Proteomes" id="UP000202922"/>
    </source>
</evidence>
<protein>
    <submittedName>
        <fullName evidence="2">HTH-type transcriptional repressor NicR</fullName>
    </submittedName>
</protein>
<dbReference type="SMART" id="SM00347">
    <property type="entry name" value="HTH_MARR"/>
    <property type="match status" value="1"/>
</dbReference>
<dbReference type="PANTHER" id="PTHR33164:SF95">
    <property type="entry name" value="TRANSCRIPTIONAL REGULATOR"/>
    <property type="match status" value="1"/>
</dbReference>
<name>A0A238LA57_9RHOB</name>
<dbReference type="SUPFAM" id="SSF46785">
    <property type="entry name" value="Winged helix' DNA-binding domain"/>
    <property type="match status" value="1"/>
</dbReference>
<dbReference type="PROSITE" id="PS50995">
    <property type="entry name" value="HTH_MARR_2"/>
    <property type="match status" value="1"/>
</dbReference>
<gene>
    <name evidence="2" type="primary">nicR</name>
    <name evidence="2" type="ORF">COL8621_03783</name>
</gene>
<keyword evidence="3" id="KW-1185">Reference proteome</keyword>
<evidence type="ECO:0000259" key="1">
    <source>
        <dbReference type="PROSITE" id="PS50995"/>
    </source>
</evidence>
<dbReference type="Gene3D" id="1.10.10.10">
    <property type="entry name" value="Winged helix-like DNA-binding domain superfamily/Winged helix DNA-binding domain"/>
    <property type="match status" value="1"/>
</dbReference>
<dbReference type="RefSeq" id="WP_093968946.1">
    <property type="nucleotide sequence ID" value="NZ_FXYE01000005.1"/>
</dbReference>
<feature type="domain" description="HTH marR-type" evidence="1">
    <location>
        <begin position="16"/>
        <end position="145"/>
    </location>
</feature>
<dbReference type="Pfam" id="PF01047">
    <property type="entry name" value="MarR"/>
    <property type="match status" value="1"/>
</dbReference>
<reference evidence="3" key="1">
    <citation type="submission" date="2017-05" db="EMBL/GenBank/DDBJ databases">
        <authorList>
            <person name="Rodrigo-Torres L."/>
            <person name="Arahal R. D."/>
            <person name="Lucena T."/>
        </authorList>
    </citation>
    <scope>NUCLEOTIDE SEQUENCE [LARGE SCALE GENOMIC DNA]</scope>
    <source>
        <strain evidence="3">CECT 8621</strain>
    </source>
</reference>
<organism evidence="2 3">
    <name type="scientific">Actibacterium lipolyticum</name>
    <dbReference type="NCBI Taxonomy" id="1524263"/>
    <lineage>
        <taxon>Bacteria</taxon>
        <taxon>Pseudomonadati</taxon>
        <taxon>Pseudomonadota</taxon>
        <taxon>Alphaproteobacteria</taxon>
        <taxon>Rhodobacterales</taxon>
        <taxon>Roseobacteraceae</taxon>
        <taxon>Actibacterium</taxon>
    </lineage>
</organism>
<accession>A0A238LA57</accession>
<evidence type="ECO:0000313" key="2">
    <source>
        <dbReference type="EMBL" id="SMX51252.1"/>
    </source>
</evidence>
<dbReference type="GO" id="GO:0006950">
    <property type="term" value="P:response to stress"/>
    <property type="evidence" value="ECO:0007669"/>
    <property type="project" value="TreeGrafter"/>
</dbReference>
<dbReference type="AlphaFoldDB" id="A0A238LA57"/>
<dbReference type="GO" id="GO:0003700">
    <property type="term" value="F:DNA-binding transcription factor activity"/>
    <property type="evidence" value="ECO:0007669"/>
    <property type="project" value="InterPro"/>
</dbReference>
<dbReference type="PRINTS" id="PR00598">
    <property type="entry name" value="HTHMARR"/>
</dbReference>